<proteinExistence type="predicted"/>
<dbReference type="Proteomes" id="UP000235616">
    <property type="component" value="Unassembled WGS sequence"/>
</dbReference>
<protein>
    <recommendedName>
        <fullName evidence="3">DNA-binding protein</fullName>
    </recommendedName>
</protein>
<evidence type="ECO:0008006" key="3">
    <source>
        <dbReference type="Google" id="ProtNLM"/>
    </source>
</evidence>
<gene>
    <name evidence="1" type="ORF">C0Z18_23610</name>
</gene>
<accession>A0A2N7VHB3</accession>
<organism evidence="1 2">
    <name type="scientific">Trinickia dabaoshanensis</name>
    <dbReference type="NCBI Taxonomy" id="564714"/>
    <lineage>
        <taxon>Bacteria</taxon>
        <taxon>Pseudomonadati</taxon>
        <taxon>Pseudomonadota</taxon>
        <taxon>Betaproteobacteria</taxon>
        <taxon>Burkholderiales</taxon>
        <taxon>Burkholderiaceae</taxon>
        <taxon>Trinickia</taxon>
    </lineage>
</organism>
<comment type="caution">
    <text evidence="1">The sequence shown here is derived from an EMBL/GenBank/DDBJ whole genome shotgun (WGS) entry which is preliminary data.</text>
</comment>
<evidence type="ECO:0000313" key="1">
    <source>
        <dbReference type="EMBL" id="PMS16543.1"/>
    </source>
</evidence>
<keyword evidence="2" id="KW-1185">Reference proteome</keyword>
<dbReference type="RefSeq" id="WP_102647863.1">
    <property type="nucleotide sequence ID" value="NZ_PNYA01000024.1"/>
</dbReference>
<dbReference type="AlphaFoldDB" id="A0A2N7VHB3"/>
<sequence length="80" mass="8538">MTGSSLTTEALLSKFADLDGSLLLSCEQTAMILGTSLAALDAERKAGTGIPFVKTSDRGTFYYRLGDVRDHLNSARNPKA</sequence>
<reference evidence="1 2" key="1">
    <citation type="submission" date="2018-01" db="EMBL/GenBank/DDBJ databases">
        <title>Whole genome analyses suggest that Burkholderia sensu lato contains two further novel genera in the rhizoxinica-symbiotica group Mycetohabitans gen. nov., and Trinickia gen. nov.: implications for the evolution of diazotrophy and nodulation in the Burkholderiaceae.</title>
        <authorList>
            <person name="Estrada-de los Santos P."/>
            <person name="Palmer M."/>
            <person name="Chavez-Ramirez B."/>
            <person name="Beukes C."/>
            <person name="Steenkamp E.T."/>
            <person name="Hirsch A.M."/>
            <person name="Manyaka P."/>
            <person name="Maluk M."/>
            <person name="Lafos M."/>
            <person name="Crook M."/>
            <person name="Gross E."/>
            <person name="Simon M.F."/>
            <person name="Bueno dos Reis Junior F."/>
            <person name="Poole P.S."/>
            <person name="Venter S.N."/>
            <person name="James E.K."/>
        </authorList>
    </citation>
    <scope>NUCLEOTIDE SEQUENCE [LARGE SCALE GENOMIC DNA]</scope>
    <source>
        <strain evidence="1 2">GIMN1.004</strain>
    </source>
</reference>
<name>A0A2N7VHB3_9BURK</name>
<dbReference type="EMBL" id="PNYA01000024">
    <property type="protein sequence ID" value="PMS16543.1"/>
    <property type="molecule type" value="Genomic_DNA"/>
</dbReference>
<evidence type="ECO:0000313" key="2">
    <source>
        <dbReference type="Proteomes" id="UP000235616"/>
    </source>
</evidence>